<dbReference type="GO" id="GO:0008441">
    <property type="term" value="F:3'(2'),5'-bisphosphate nucleotidase activity"/>
    <property type="evidence" value="ECO:0007669"/>
    <property type="project" value="UniProtKB-EC"/>
</dbReference>
<evidence type="ECO:0000256" key="11">
    <source>
        <dbReference type="SAM" id="MobiDB-lite"/>
    </source>
</evidence>
<dbReference type="AlphaFoldDB" id="A0A830HXX8"/>
<keyword evidence="13" id="KW-1185">Reference proteome</keyword>
<sequence length="438" mass="46664">MAQCTQLSRNSQERNKTCSNVRSPVQQRRQGRIRAGRSLPRARSMAAKMQSMNEHVAALLDVTCADDADEENRSLYRTAIDAVKRASDMCHGVQRGLAEEDTKAKQDDSPVTIADYAAQAVIALTLMQNSKGGSENVRLVAEEDANELRDGGRLTEAVANLVRTAMDDGELTNAQVCDAIDVGLYEGGDQGGNFWVLDPIDGTRGFVGRRQYAVCLGYVDAKTGDVLLGVLGCPNLPFRGGDVMRLSDGQEGLDSVLAAEARSEQGVAGSVFFAAKGKGTYVGPLDGSAPFVAIGAKARQSEEDAPPAFMESYDARHSDHSFSGVVASTIFDGKSAPPPLRVDSQCKYGLLAMGGIADIYMRFPPSKYREKIWDHVAGICVVEEAGGVVSDAKGRKLRVNEGRFLPEDLGGGICAGSSQSWHGRLVDAIAVAAAATQK</sequence>
<dbReference type="OrthoDB" id="411145at2759"/>
<gene>
    <name evidence="12" type="ORF">PPROV_000855200</name>
</gene>
<evidence type="ECO:0000256" key="5">
    <source>
        <dbReference type="ARBA" id="ARBA00022801"/>
    </source>
</evidence>
<comment type="similarity">
    <text evidence="2">Belongs to the inositol monophosphatase superfamily.</text>
</comment>
<keyword evidence="5" id="KW-0378">Hydrolase</keyword>
<dbReference type="SUPFAM" id="SSF56655">
    <property type="entry name" value="Carbohydrate phosphatase"/>
    <property type="match status" value="1"/>
</dbReference>
<dbReference type="GO" id="GO:0046872">
    <property type="term" value="F:metal ion binding"/>
    <property type="evidence" value="ECO:0007669"/>
    <property type="project" value="UniProtKB-KW"/>
</dbReference>
<evidence type="ECO:0000256" key="9">
    <source>
        <dbReference type="ARBA" id="ARBA00044484"/>
    </source>
</evidence>
<keyword evidence="4 10" id="KW-0479">Metal-binding</keyword>
<comment type="caution">
    <text evidence="12">The sequence shown here is derived from an EMBL/GenBank/DDBJ whole genome shotgun (WGS) entry which is preliminary data.</text>
</comment>
<keyword evidence="6 10" id="KW-0460">Magnesium</keyword>
<feature type="binding site" evidence="10">
    <location>
        <position position="201"/>
    </location>
    <ligand>
        <name>Mg(2+)</name>
        <dbReference type="ChEBI" id="CHEBI:18420"/>
        <label>1</label>
        <note>catalytic</note>
    </ligand>
</feature>
<evidence type="ECO:0000256" key="3">
    <source>
        <dbReference type="ARBA" id="ARBA00012633"/>
    </source>
</evidence>
<proteinExistence type="inferred from homology"/>
<dbReference type="InterPro" id="IPR006239">
    <property type="entry name" value="DPNP"/>
</dbReference>
<organism evidence="12 13">
    <name type="scientific">Pycnococcus provasolii</name>
    <dbReference type="NCBI Taxonomy" id="41880"/>
    <lineage>
        <taxon>Eukaryota</taxon>
        <taxon>Viridiplantae</taxon>
        <taxon>Chlorophyta</taxon>
        <taxon>Pseudoscourfieldiophyceae</taxon>
        <taxon>Pseudoscourfieldiales</taxon>
        <taxon>Pycnococcaceae</taxon>
        <taxon>Pycnococcus</taxon>
    </lineage>
</organism>
<dbReference type="Gene3D" id="3.40.190.80">
    <property type="match status" value="1"/>
</dbReference>
<evidence type="ECO:0000313" key="13">
    <source>
        <dbReference type="Proteomes" id="UP000660262"/>
    </source>
</evidence>
<comment type="catalytic activity">
    <reaction evidence="8">
        <text>adenosine 3',5'-bisphosphate + H2O = AMP + phosphate</text>
        <dbReference type="Rhea" id="RHEA:10040"/>
        <dbReference type="ChEBI" id="CHEBI:15377"/>
        <dbReference type="ChEBI" id="CHEBI:43474"/>
        <dbReference type="ChEBI" id="CHEBI:58343"/>
        <dbReference type="ChEBI" id="CHEBI:456215"/>
        <dbReference type="EC" id="3.1.3.7"/>
    </reaction>
    <physiologicalReaction direction="left-to-right" evidence="8">
        <dbReference type="Rhea" id="RHEA:10041"/>
    </physiologicalReaction>
</comment>
<evidence type="ECO:0000256" key="1">
    <source>
        <dbReference type="ARBA" id="ARBA00001946"/>
    </source>
</evidence>
<dbReference type="InterPro" id="IPR000760">
    <property type="entry name" value="Inositol_monophosphatase-like"/>
</dbReference>
<feature type="compositionally biased region" description="Polar residues" evidence="11">
    <location>
        <begin position="1"/>
        <end position="10"/>
    </location>
</feature>
<reference evidence="12" key="1">
    <citation type="submission" date="2020-10" db="EMBL/GenBank/DDBJ databases">
        <title>Unveiling of a novel bifunctional photoreceptor, Dualchrome1, isolated from a cosmopolitan green alga.</title>
        <authorList>
            <person name="Suzuki S."/>
            <person name="Kawachi M."/>
        </authorList>
    </citation>
    <scope>NUCLEOTIDE SEQUENCE</scope>
    <source>
        <strain evidence="12">NIES 2893</strain>
    </source>
</reference>
<dbReference type="Gene3D" id="3.30.540.10">
    <property type="entry name" value="Fructose-1,6-Bisphosphatase, subunit A, domain 1"/>
    <property type="match status" value="1"/>
</dbReference>
<name>A0A830HXX8_9CHLO</name>
<dbReference type="EC" id="3.1.3.7" evidence="3"/>
<dbReference type="InterPro" id="IPR051090">
    <property type="entry name" value="Inositol_monoP_superfamily"/>
</dbReference>
<feature type="binding site" evidence="10">
    <location>
        <position position="200"/>
    </location>
    <ligand>
        <name>Mg(2+)</name>
        <dbReference type="ChEBI" id="CHEBI:18420"/>
        <label>1</label>
        <note>catalytic</note>
    </ligand>
</feature>
<dbReference type="PANTHER" id="PTHR43200:SF6">
    <property type="entry name" value="3'(2'),5'-BISPHOSPHATE NUCLEOTIDASE"/>
    <property type="match status" value="1"/>
</dbReference>
<evidence type="ECO:0000256" key="4">
    <source>
        <dbReference type="ARBA" id="ARBA00022723"/>
    </source>
</evidence>
<dbReference type="EMBL" id="BNJQ01000026">
    <property type="protein sequence ID" value="GHP09817.1"/>
    <property type="molecule type" value="Genomic_DNA"/>
</dbReference>
<dbReference type="Proteomes" id="UP000660262">
    <property type="component" value="Unassembled WGS sequence"/>
</dbReference>
<accession>A0A830HXX8</accession>
<dbReference type="NCBIfam" id="TIGR01330">
    <property type="entry name" value="bisphos_HAL2"/>
    <property type="match status" value="1"/>
</dbReference>
<feature type="binding site" evidence="10">
    <location>
        <position position="198"/>
    </location>
    <ligand>
        <name>Mg(2+)</name>
        <dbReference type="ChEBI" id="CHEBI:18420"/>
        <label>1</label>
        <note>catalytic</note>
    </ligand>
</feature>
<dbReference type="CDD" id="cd01517">
    <property type="entry name" value="PAP_phosphatase"/>
    <property type="match status" value="1"/>
</dbReference>
<evidence type="ECO:0000313" key="12">
    <source>
        <dbReference type="EMBL" id="GHP09817.1"/>
    </source>
</evidence>
<evidence type="ECO:0000256" key="2">
    <source>
        <dbReference type="ARBA" id="ARBA00009759"/>
    </source>
</evidence>
<feature type="binding site" evidence="10">
    <location>
        <position position="374"/>
    </location>
    <ligand>
        <name>Mg(2+)</name>
        <dbReference type="ChEBI" id="CHEBI:18420"/>
        <label>1</label>
        <note>catalytic</note>
    </ligand>
</feature>
<evidence type="ECO:0000256" key="10">
    <source>
        <dbReference type="PIRSR" id="PIRSR600760-2"/>
    </source>
</evidence>
<feature type="binding site" evidence="10">
    <location>
        <position position="142"/>
    </location>
    <ligand>
        <name>Mg(2+)</name>
        <dbReference type="ChEBI" id="CHEBI:18420"/>
        <label>1</label>
        <note>catalytic</note>
    </ligand>
</feature>
<feature type="region of interest" description="Disordered" evidence="11">
    <location>
        <begin position="1"/>
        <end position="41"/>
    </location>
</feature>
<protein>
    <recommendedName>
        <fullName evidence="3">3'(2'),5'-bisphosphate nucleotidase</fullName>
        <ecNumber evidence="3">3.1.3.7</ecNumber>
    </recommendedName>
</protein>
<evidence type="ECO:0000256" key="8">
    <source>
        <dbReference type="ARBA" id="ARBA00044479"/>
    </source>
</evidence>
<comment type="catalytic activity">
    <reaction evidence="9">
        <text>3'-phosphoadenylyl sulfate + H2O = adenosine 5'-phosphosulfate + phosphate</text>
        <dbReference type="Rhea" id="RHEA:77639"/>
        <dbReference type="ChEBI" id="CHEBI:15377"/>
        <dbReference type="ChEBI" id="CHEBI:43474"/>
        <dbReference type="ChEBI" id="CHEBI:58243"/>
        <dbReference type="ChEBI" id="CHEBI:58339"/>
        <dbReference type="EC" id="3.1.3.7"/>
    </reaction>
    <physiologicalReaction direction="left-to-right" evidence="9">
        <dbReference type="Rhea" id="RHEA:77640"/>
    </physiologicalReaction>
</comment>
<dbReference type="PANTHER" id="PTHR43200">
    <property type="entry name" value="PHOSPHATASE"/>
    <property type="match status" value="1"/>
</dbReference>
<comment type="catalytic activity">
    <reaction evidence="7">
        <text>adenosine 2',5'-bisphosphate + H2O = AMP + phosphate</text>
        <dbReference type="Rhea" id="RHEA:77643"/>
        <dbReference type="ChEBI" id="CHEBI:15377"/>
        <dbReference type="ChEBI" id="CHEBI:43474"/>
        <dbReference type="ChEBI" id="CHEBI:194156"/>
        <dbReference type="ChEBI" id="CHEBI:456215"/>
        <dbReference type="EC" id="3.1.3.7"/>
    </reaction>
    <physiologicalReaction direction="left-to-right" evidence="7">
        <dbReference type="Rhea" id="RHEA:77644"/>
    </physiologicalReaction>
</comment>
<dbReference type="Pfam" id="PF00459">
    <property type="entry name" value="Inositol_P"/>
    <property type="match status" value="1"/>
</dbReference>
<evidence type="ECO:0000256" key="6">
    <source>
        <dbReference type="ARBA" id="ARBA00022842"/>
    </source>
</evidence>
<dbReference type="GO" id="GO:0000103">
    <property type="term" value="P:sulfate assimilation"/>
    <property type="evidence" value="ECO:0007669"/>
    <property type="project" value="TreeGrafter"/>
</dbReference>
<comment type="cofactor">
    <cofactor evidence="1 10">
        <name>Mg(2+)</name>
        <dbReference type="ChEBI" id="CHEBI:18420"/>
    </cofactor>
</comment>
<evidence type="ECO:0000256" key="7">
    <source>
        <dbReference type="ARBA" id="ARBA00044466"/>
    </source>
</evidence>